<dbReference type="PRINTS" id="PR01547">
    <property type="entry name" value="YEAST176DUF"/>
</dbReference>
<dbReference type="InterPro" id="IPR029347">
    <property type="entry name" value="Raptor_N"/>
</dbReference>
<dbReference type="GO" id="GO:0071230">
    <property type="term" value="P:cellular response to amino acid stimulus"/>
    <property type="evidence" value="ECO:0000318"/>
    <property type="project" value="GO_Central"/>
</dbReference>
<feature type="domain" description="Raptor N-terminal CASPase-like" evidence="3">
    <location>
        <begin position="40"/>
        <end position="192"/>
    </location>
</feature>
<keyword evidence="1" id="KW-0853">WD repeat</keyword>
<reference evidence="4" key="1">
    <citation type="submission" date="2006-10" db="EMBL/GenBank/DDBJ databases">
        <authorList>
            <person name="Amadeo P."/>
            <person name="Zhao Q."/>
            <person name="Wortman J."/>
            <person name="Fraser-Liggett C."/>
            <person name="Carlton J."/>
        </authorList>
    </citation>
    <scope>NUCLEOTIDE SEQUENCE</scope>
    <source>
        <strain evidence="4">G3</strain>
    </source>
</reference>
<name>A2FJN8_TRIV3</name>
<organism evidence="4 5">
    <name type="scientific">Trichomonas vaginalis (strain ATCC PRA-98 / G3)</name>
    <dbReference type="NCBI Taxonomy" id="412133"/>
    <lineage>
        <taxon>Eukaryota</taxon>
        <taxon>Metamonada</taxon>
        <taxon>Parabasalia</taxon>
        <taxon>Trichomonadida</taxon>
        <taxon>Trichomonadidae</taxon>
        <taxon>Trichomonas</taxon>
    </lineage>
</organism>
<protein>
    <recommendedName>
        <fullName evidence="3">Raptor N-terminal CASPase-like domain-containing protein</fullName>
    </recommendedName>
</protein>
<dbReference type="InterPro" id="IPR004155">
    <property type="entry name" value="PBS_lyase_HEAT"/>
</dbReference>
<dbReference type="RefSeq" id="XP_001307800.1">
    <property type="nucleotide sequence ID" value="XM_001307799.1"/>
</dbReference>
<sequence>MANPMMCLQADAPPTRRVTRPPIVFHQRETKQQQQTQNICVKTKGAICFLCLFDGLRTPTIRRLSRKPRLICNRPLLTFDPSVFAPSSQNAIQNLYMNSLKCSADIVVDPPVKDALDMMHKLSQNATSERVILHYFGQGCNQPSPDGSIFFFSEDRARYKPVKLEVLFQYVPGPICVIVDCPSAAVLANAFSTHKDTLGFFACSQNEQMPISTDAPWDLFSSCLLSPFETALWWHTRRHSCVFEIPERFQKVENTSFIKQFFFALLEAIAFDTQPQGLFEQFTKDPAMTSLARGFVLSQRVMQSFNLHPVSLPALKPTSSHDLWFFWDTAIDCALAMPDDVSSRMIFKLFIESFHNFPTVGVMPIFSFFITRPEFREESVRVLIDYIDNHSDVAESAARSNIARTIVEMNSINNNNPPSASTCLLLAKLLSIGVGTSPFQQQWVFWFKETADAADVKAGLLSICCAISNNFMSSFTKIHSICIKRAIDCAPYSALLIGLLMQRAVSLINLPPFGSNFLPLLDSESPENRLACAFLMGNLKERSCIPKLVELLSNENEKQEIRCQCAISLGLLMKQQQDPQISQALAKAARDKDRSVAELAQMMMSARVDQAQEKFNILKLLMNAVKRNGFYDRYYSGLIV</sequence>
<dbReference type="PANTHER" id="PTHR12848:SF16">
    <property type="entry name" value="REGULATORY-ASSOCIATED PROTEIN OF MTOR"/>
    <property type="match status" value="1"/>
</dbReference>
<dbReference type="eggNOG" id="KOG1517">
    <property type="taxonomic scope" value="Eukaryota"/>
</dbReference>
<reference evidence="4" key="2">
    <citation type="journal article" date="2007" name="Science">
        <title>Draft genome sequence of the sexually transmitted pathogen Trichomonas vaginalis.</title>
        <authorList>
            <person name="Carlton J.M."/>
            <person name="Hirt R.P."/>
            <person name="Silva J.C."/>
            <person name="Delcher A.L."/>
            <person name="Schatz M."/>
            <person name="Zhao Q."/>
            <person name="Wortman J.R."/>
            <person name="Bidwell S.L."/>
            <person name="Alsmark U.C.M."/>
            <person name="Besteiro S."/>
            <person name="Sicheritz-Ponten T."/>
            <person name="Noel C.J."/>
            <person name="Dacks J.B."/>
            <person name="Foster P.G."/>
            <person name="Simillion C."/>
            <person name="Van de Peer Y."/>
            <person name="Miranda-Saavedra D."/>
            <person name="Barton G.J."/>
            <person name="Westrop G.D."/>
            <person name="Mueller S."/>
            <person name="Dessi D."/>
            <person name="Fiori P.L."/>
            <person name="Ren Q."/>
            <person name="Paulsen I."/>
            <person name="Zhang H."/>
            <person name="Bastida-Corcuera F.D."/>
            <person name="Simoes-Barbosa A."/>
            <person name="Brown M.T."/>
            <person name="Hayes R.D."/>
            <person name="Mukherjee M."/>
            <person name="Okumura C.Y."/>
            <person name="Schneider R."/>
            <person name="Smith A.J."/>
            <person name="Vanacova S."/>
            <person name="Villalvazo M."/>
            <person name="Haas B.J."/>
            <person name="Pertea M."/>
            <person name="Feldblyum T.V."/>
            <person name="Utterback T.R."/>
            <person name="Shu C.L."/>
            <person name="Osoegawa K."/>
            <person name="de Jong P.J."/>
            <person name="Hrdy I."/>
            <person name="Horvathova L."/>
            <person name="Zubacova Z."/>
            <person name="Dolezal P."/>
            <person name="Malik S.B."/>
            <person name="Logsdon J.M. Jr."/>
            <person name="Henze K."/>
            <person name="Gupta A."/>
            <person name="Wang C.C."/>
            <person name="Dunne R.L."/>
            <person name="Upcroft J.A."/>
            <person name="Upcroft P."/>
            <person name="White O."/>
            <person name="Salzberg S.L."/>
            <person name="Tang P."/>
            <person name="Chiu C.-H."/>
            <person name="Lee Y.-S."/>
            <person name="Embley T.M."/>
            <person name="Coombs G.H."/>
            <person name="Mottram J.C."/>
            <person name="Tachezy J."/>
            <person name="Fraser-Liggett C.M."/>
            <person name="Johnson P.J."/>
        </authorList>
    </citation>
    <scope>NUCLEOTIDE SEQUENCE [LARGE SCALE GENOMIC DNA]</scope>
    <source>
        <strain evidence="4">G3</strain>
    </source>
</reference>
<dbReference type="InterPro" id="IPR016024">
    <property type="entry name" value="ARM-type_fold"/>
</dbReference>
<proteinExistence type="predicted"/>
<evidence type="ECO:0000259" key="3">
    <source>
        <dbReference type="SMART" id="SM01302"/>
    </source>
</evidence>
<dbReference type="SMART" id="SM00567">
    <property type="entry name" value="EZ_HEAT"/>
    <property type="match status" value="2"/>
</dbReference>
<dbReference type="SUPFAM" id="SSF48371">
    <property type="entry name" value="ARM repeat"/>
    <property type="match status" value="1"/>
</dbReference>
<dbReference type="InterPro" id="IPR011989">
    <property type="entry name" value="ARM-like"/>
</dbReference>
<dbReference type="VEuPathDB" id="TrichDB:TVAGG3_0054090"/>
<dbReference type="KEGG" id="tva:4752611"/>
<dbReference type="GO" id="GO:0030674">
    <property type="term" value="F:protein-macromolecule adaptor activity"/>
    <property type="evidence" value="ECO:0000318"/>
    <property type="project" value="GO_Central"/>
</dbReference>
<gene>
    <name evidence="4" type="ORF">TVAG_370410</name>
</gene>
<dbReference type="STRING" id="5722.A2FJN8"/>
<evidence type="ECO:0000256" key="2">
    <source>
        <dbReference type="ARBA" id="ARBA00022737"/>
    </source>
</evidence>
<dbReference type="Pfam" id="PF14538">
    <property type="entry name" value="Raptor_N"/>
    <property type="match status" value="1"/>
</dbReference>
<dbReference type="InParanoid" id="A2FJN8"/>
<keyword evidence="5" id="KW-1185">Reference proteome</keyword>
<dbReference type="GO" id="GO:0009267">
    <property type="term" value="P:cellular response to starvation"/>
    <property type="evidence" value="ECO:0000318"/>
    <property type="project" value="GO_Central"/>
</dbReference>
<dbReference type="EMBL" id="DS113833">
    <property type="protein sequence ID" value="EAX94870.1"/>
    <property type="molecule type" value="Genomic_DNA"/>
</dbReference>
<evidence type="ECO:0000313" key="4">
    <source>
        <dbReference type="EMBL" id="EAX94870.1"/>
    </source>
</evidence>
<dbReference type="SMART" id="SM01302">
    <property type="entry name" value="Raptor_N"/>
    <property type="match status" value="1"/>
</dbReference>
<dbReference type="GO" id="GO:0031931">
    <property type="term" value="C:TORC1 complex"/>
    <property type="evidence" value="ECO:0000318"/>
    <property type="project" value="GO_Central"/>
</dbReference>
<dbReference type="GO" id="GO:0030307">
    <property type="term" value="P:positive regulation of cell growth"/>
    <property type="evidence" value="ECO:0000318"/>
    <property type="project" value="GO_Central"/>
</dbReference>
<dbReference type="GO" id="GO:0005737">
    <property type="term" value="C:cytoplasm"/>
    <property type="evidence" value="ECO:0000318"/>
    <property type="project" value="GO_Central"/>
</dbReference>
<dbReference type="OrthoDB" id="10262360at2759"/>
<dbReference type="AlphaFoldDB" id="A2FJN8"/>
<dbReference type="PANTHER" id="PTHR12848">
    <property type="entry name" value="REGULATORY-ASSOCIATED PROTEIN OF MTOR"/>
    <property type="match status" value="1"/>
</dbReference>
<dbReference type="Gene3D" id="1.25.10.10">
    <property type="entry name" value="Leucine-rich Repeat Variant"/>
    <property type="match status" value="1"/>
</dbReference>
<dbReference type="InterPro" id="IPR004083">
    <property type="entry name" value="Raptor"/>
</dbReference>
<dbReference type="SMR" id="A2FJN8"/>
<keyword evidence="2" id="KW-0677">Repeat</keyword>
<dbReference type="Pfam" id="PF13646">
    <property type="entry name" value="HEAT_2"/>
    <property type="match status" value="1"/>
</dbReference>
<evidence type="ECO:0000313" key="5">
    <source>
        <dbReference type="Proteomes" id="UP000001542"/>
    </source>
</evidence>
<accession>A2FJN8</accession>
<dbReference type="FunFam" id="1.25.10.10:FF:001141">
    <property type="entry name" value="Uncharacterized protein"/>
    <property type="match status" value="1"/>
</dbReference>
<evidence type="ECO:0000256" key="1">
    <source>
        <dbReference type="ARBA" id="ARBA00022574"/>
    </source>
</evidence>
<dbReference type="VEuPathDB" id="TrichDB:TVAG_370410"/>
<dbReference type="Proteomes" id="UP000001542">
    <property type="component" value="Unassembled WGS sequence"/>
</dbReference>
<dbReference type="GO" id="GO:0010506">
    <property type="term" value="P:regulation of autophagy"/>
    <property type="evidence" value="ECO:0000318"/>
    <property type="project" value="GO_Central"/>
</dbReference>
<dbReference type="GO" id="GO:0031929">
    <property type="term" value="P:TOR signaling"/>
    <property type="evidence" value="ECO:0000318"/>
    <property type="project" value="GO_Central"/>
</dbReference>